<dbReference type="SMART" id="SM00382">
    <property type="entry name" value="AAA"/>
    <property type="match status" value="2"/>
</dbReference>
<dbReference type="SMART" id="SM00487">
    <property type="entry name" value="DEXDc"/>
    <property type="match status" value="1"/>
</dbReference>
<feature type="domain" description="Helicase ATP-binding" evidence="7">
    <location>
        <begin position="27"/>
        <end position="198"/>
    </location>
</feature>
<evidence type="ECO:0000256" key="2">
    <source>
        <dbReference type="ARBA" id="ARBA00022801"/>
    </source>
</evidence>
<dbReference type="Gene3D" id="3.40.50.300">
    <property type="entry name" value="P-loop containing nucleotide triphosphate hydrolases"/>
    <property type="match status" value="4"/>
</dbReference>
<dbReference type="GO" id="GO:0016887">
    <property type="term" value="F:ATP hydrolysis activity"/>
    <property type="evidence" value="ECO:0007669"/>
    <property type="project" value="InterPro"/>
</dbReference>
<dbReference type="PROSITE" id="PS51192">
    <property type="entry name" value="HELICASE_ATP_BIND_1"/>
    <property type="match status" value="1"/>
</dbReference>
<evidence type="ECO:0000256" key="5">
    <source>
        <dbReference type="ARBA" id="ARBA00023186"/>
    </source>
</evidence>
<dbReference type="Pfam" id="PF00271">
    <property type="entry name" value="Helicase_C"/>
    <property type="match status" value="1"/>
</dbReference>
<dbReference type="InterPro" id="IPR027417">
    <property type="entry name" value="P-loop_NTPase"/>
</dbReference>
<dbReference type="InterPro" id="IPR013785">
    <property type="entry name" value="Aldolase_TIM"/>
</dbReference>
<dbReference type="Pfam" id="PF07724">
    <property type="entry name" value="AAA_2"/>
    <property type="match status" value="1"/>
</dbReference>
<evidence type="ECO:0000256" key="1">
    <source>
        <dbReference type="ARBA" id="ARBA00022741"/>
    </source>
</evidence>
<dbReference type="PANTHER" id="PTHR11638:SF111">
    <property type="entry name" value="ATP-DEPENDENT CLP PROTEASE ATP-BINDING SUBUNIT CLPA"/>
    <property type="match status" value="1"/>
</dbReference>
<evidence type="ECO:0000256" key="4">
    <source>
        <dbReference type="ARBA" id="ARBA00022840"/>
    </source>
</evidence>
<comment type="similarity">
    <text evidence="6">Belongs to the ClpA/ClpB family.</text>
</comment>
<evidence type="ECO:0000256" key="3">
    <source>
        <dbReference type="ARBA" id="ARBA00022806"/>
    </source>
</evidence>
<keyword evidence="4 6" id="KW-0067">ATP-binding</keyword>
<dbReference type="InterPro" id="IPR019489">
    <property type="entry name" value="Clp_ATPase_C"/>
</dbReference>
<dbReference type="SMART" id="SM00490">
    <property type="entry name" value="HELICc"/>
    <property type="match status" value="1"/>
</dbReference>
<dbReference type="Gene3D" id="1.10.1780.10">
    <property type="entry name" value="Clp, N-terminal domain"/>
    <property type="match status" value="1"/>
</dbReference>
<dbReference type="InterPro" id="IPR041546">
    <property type="entry name" value="ClpA/ClpB_AAA_lid"/>
</dbReference>
<evidence type="ECO:0000259" key="8">
    <source>
        <dbReference type="PROSITE" id="PS51194"/>
    </source>
</evidence>
<dbReference type="PANTHER" id="PTHR11638">
    <property type="entry name" value="ATP-DEPENDENT CLP PROTEASE"/>
    <property type="match status" value="1"/>
</dbReference>
<protein>
    <submittedName>
        <fullName evidence="9">Uncharacterized protein</fullName>
    </submittedName>
</protein>
<dbReference type="CDD" id="cd18787">
    <property type="entry name" value="SF2_C_DEAD"/>
    <property type="match status" value="1"/>
</dbReference>
<dbReference type="Pfam" id="PF10431">
    <property type="entry name" value="ClpB_D2-small"/>
    <property type="match status" value="1"/>
</dbReference>
<dbReference type="InterPro" id="IPR036628">
    <property type="entry name" value="Clp_N_dom_sf"/>
</dbReference>
<dbReference type="PROSITE" id="PS00870">
    <property type="entry name" value="CLPAB_1"/>
    <property type="match status" value="1"/>
</dbReference>
<proteinExistence type="inferred from homology"/>
<dbReference type="InterPro" id="IPR011545">
    <property type="entry name" value="DEAD/DEAH_box_helicase_dom"/>
</dbReference>
<dbReference type="SMART" id="SM01133">
    <property type="entry name" value="DeoC"/>
    <property type="match status" value="1"/>
</dbReference>
<evidence type="ECO:0000313" key="9">
    <source>
        <dbReference type="EnsemblMetazoa" id="GAUT039470-PA"/>
    </source>
</evidence>
<dbReference type="InterPro" id="IPR041720">
    <property type="entry name" value="FbaB-like"/>
</dbReference>
<dbReference type="InterPro" id="IPR028299">
    <property type="entry name" value="ClpA/B_CS2"/>
</dbReference>
<dbReference type="SUPFAM" id="SSF52540">
    <property type="entry name" value="P-loop containing nucleoside triphosphate hydrolases"/>
    <property type="match status" value="3"/>
</dbReference>
<organism evidence="9 10">
    <name type="scientific">Glossina austeni</name>
    <name type="common">Savannah tsetse fly</name>
    <dbReference type="NCBI Taxonomy" id="7395"/>
    <lineage>
        <taxon>Eukaryota</taxon>
        <taxon>Metazoa</taxon>
        <taxon>Ecdysozoa</taxon>
        <taxon>Arthropoda</taxon>
        <taxon>Hexapoda</taxon>
        <taxon>Insecta</taxon>
        <taxon>Pterygota</taxon>
        <taxon>Neoptera</taxon>
        <taxon>Endopterygota</taxon>
        <taxon>Diptera</taxon>
        <taxon>Brachycera</taxon>
        <taxon>Muscomorpha</taxon>
        <taxon>Hippoboscoidea</taxon>
        <taxon>Glossinidae</taxon>
        <taxon>Glossina</taxon>
    </lineage>
</organism>
<dbReference type="SUPFAM" id="SSF51569">
    <property type="entry name" value="Aldolase"/>
    <property type="match status" value="1"/>
</dbReference>
<accession>A0A1A9VJP0</accession>
<dbReference type="InterPro" id="IPR001650">
    <property type="entry name" value="Helicase_C-like"/>
</dbReference>
<dbReference type="CDD" id="cd00009">
    <property type="entry name" value="AAA"/>
    <property type="match status" value="1"/>
</dbReference>
<dbReference type="NCBIfam" id="NF006704">
    <property type="entry name" value="PRK09250.1-1"/>
    <property type="match status" value="1"/>
</dbReference>
<dbReference type="PROSITE" id="PS51194">
    <property type="entry name" value="HELICASE_CTER"/>
    <property type="match status" value="1"/>
</dbReference>
<dbReference type="PROSITE" id="PS00871">
    <property type="entry name" value="CLPAB_2"/>
    <property type="match status" value="1"/>
</dbReference>
<dbReference type="GO" id="GO:0004332">
    <property type="term" value="F:fructose-bisphosphate aldolase activity"/>
    <property type="evidence" value="ECO:0007669"/>
    <property type="project" value="InterPro"/>
</dbReference>
<dbReference type="InterPro" id="IPR003959">
    <property type="entry name" value="ATPase_AAA_core"/>
</dbReference>
<dbReference type="VEuPathDB" id="VectorBase:GAUT039470"/>
<dbReference type="InterPro" id="IPR018368">
    <property type="entry name" value="ClpA/B_CS1"/>
</dbReference>
<feature type="domain" description="Helicase C-terminal" evidence="8">
    <location>
        <begin position="209"/>
        <end position="370"/>
    </location>
</feature>
<dbReference type="InterPro" id="IPR050130">
    <property type="entry name" value="ClpA_ClpB"/>
</dbReference>
<dbReference type="Pfam" id="PF01791">
    <property type="entry name" value="DeoC"/>
    <property type="match status" value="1"/>
</dbReference>
<dbReference type="CDD" id="cd19499">
    <property type="entry name" value="RecA-like_ClpB_Hsp104-like"/>
    <property type="match status" value="1"/>
</dbReference>
<evidence type="ECO:0000256" key="6">
    <source>
        <dbReference type="RuleBase" id="RU004432"/>
    </source>
</evidence>
<dbReference type="InterPro" id="IPR001270">
    <property type="entry name" value="ClpA/B"/>
</dbReference>
<dbReference type="GO" id="GO:0005737">
    <property type="term" value="C:cytoplasm"/>
    <property type="evidence" value="ECO:0007669"/>
    <property type="project" value="TreeGrafter"/>
</dbReference>
<dbReference type="STRING" id="7395.A0A1A9VJP0"/>
<reference evidence="9" key="1">
    <citation type="submission" date="2020-05" db="UniProtKB">
        <authorList>
            <consortium name="EnsemblMetazoa"/>
        </authorList>
    </citation>
    <scope>IDENTIFICATION</scope>
    <source>
        <strain evidence="9">TTRI</strain>
    </source>
</reference>
<dbReference type="Pfam" id="PF17871">
    <property type="entry name" value="AAA_lid_9"/>
    <property type="match status" value="1"/>
</dbReference>
<evidence type="ECO:0000313" key="10">
    <source>
        <dbReference type="Proteomes" id="UP000078200"/>
    </source>
</evidence>
<dbReference type="GO" id="GO:0034605">
    <property type="term" value="P:cellular response to heat"/>
    <property type="evidence" value="ECO:0007669"/>
    <property type="project" value="TreeGrafter"/>
</dbReference>
<keyword evidence="1 6" id="KW-0547">Nucleotide-binding</keyword>
<sequence length="1391" mass="154796">MGLPASLTQALDKNNLFVPTPIQIQAIPLALQGKDILGSAQTGTGKTLAFAIPLVAKLLNEPNTGSALVIVPTRELAHQVTNEIRKLLFQNSALRVALLIGGEPIFRQLNQLQKKPQIVIGTPGRIIDHIERKTLITRNVSVLVLDETDRMFDMGFGIQIEGIMKYLPKIRQTLMFSATLPSDIVKLTEKYLNRPERISVDCETTTSVKIKQEIVYASESEKYEKLVTQLCQREGSIIIFVKTKQGADQLASRLYKDDYSALAIHGDLRQHKRERVINSFRRGRNQIMVATDVASRGLDIPHIQHVINYDAPQSQADYIHRIGRTARAGAEGHALSFVTPQDKRRLPALADKEGEPNFDCSVQFKKRNSKKVFKRPKHLLLALTKDVDVNYVLSRCNIRADEIINMDNILSRCNIKANDYNNNIKGFLQSSSELIINGVKPSSMFQCIIHRAIIRAHSLGKKEINGASVLVEILSEQGLYVEDLLQKQSAKDSNLIYHISNMKYSNDIDEYTTNHKVKLDKNNDASTTVNKGELLKDEEILQSYCKNLNDYARSKKIDYVIGRDYELNRTIEILLRRRKNNPLYVGDPGVGKTTIVEGLVLKIIEGSVPSALRSSIIYALDLGSLLAGTRYRGDFEERIKSIIKAIEVKPGAILFIDEIHTIIGAGSTSGSFLDAGNLLKPALARGTLRCIGATTYREYSTSFEKDKALARRFQKINVKESSVNETIKILDGIKHYYEGYHGVYYTKNAIRSAAELSHKYITGRILPDKAVDVIDEAGAYCKLLRNRGKIVNSRDIKNTITRITNVPCGSESDDLQKVKSLKDNLEKVILGQEQAIESLVNSIKIAKSGLRNYNKPLANYLFAGPTGVGKTELAKQLAESMGMNLIRFDMSEYIESHTISRIIGSPPGYVGYDQGGLLTESVSNNQYSVVLLDEIEKAHSDIYNILLQIMDYGCVTDTYGRKVNFSNIILIMTTNAGAVERSKSFVGFGHKNFNIGDSEKAIEQVFSPEFRNRLDAIISFSDLSTDVILHIVDKFVLELKKQLTQKGINCLVEDEVKSYLVQMGYSKEMGARPIERLIEKEIKSYLAEEILNLISDKVKQVLSYYESENPGVKANLTRILMHGKLGGTGKLVILPVDQGFEHGPIKSFEVNPDAYDPHYHFQLAVDSGVSAYAAPLGMIEAGASTYAGLLPLILKLNSSNSLHSKDLTSDQAITSSVKDALRLGCLAVGFTIYPGSAKCFDMMEEAREIVAEAKSYGLAVVLWSYPRGEGISKEGETAVDIIAYAAHIAALLGANIIKVKLPTKYLERERIETENIESLSKRIEYVKRSCFAGKRIVVFSGGESKEVDDICNEAKEIKQGGGNGSIIGRNTFQRKREEALSMLKDIMDIYT</sequence>
<dbReference type="CDD" id="cd00268">
    <property type="entry name" value="DEADc"/>
    <property type="match status" value="1"/>
</dbReference>
<dbReference type="Pfam" id="PF00004">
    <property type="entry name" value="AAA"/>
    <property type="match status" value="1"/>
</dbReference>
<dbReference type="SMART" id="SM01086">
    <property type="entry name" value="ClpB_D2-small"/>
    <property type="match status" value="1"/>
</dbReference>
<dbReference type="GO" id="GO:0005524">
    <property type="term" value="F:ATP binding"/>
    <property type="evidence" value="ECO:0007669"/>
    <property type="project" value="UniProtKB-KW"/>
</dbReference>
<dbReference type="Gene3D" id="3.20.20.70">
    <property type="entry name" value="Aldolase class I"/>
    <property type="match status" value="1"/>
</dbReference>
<dbReference type="InterPro" id="IPR044742">
    <property type="entry name" value="DEAD/DEAH_RhlB"/>
</dbReference>
<keyword evidence="5 6" id="KW-0143">Chaperone</keyword>
<dbReference type="EnsemblMetazoa" id="GAUT039470-RA">
    <property type="protein sequence ID" value="GAUT039470-PA"/>
    <property type="gene ID" value="GAUT039470"/>
</dbReference>
<dbReference type="Pfam" id="PF00270">
    <property type="entry name" value="DEAD"/>
    <property type="match status" value="1"/>
</dbReference>
<dbReference type="CDD" id="cd00958">
    <property type="entry name" value="DhnA"/>
    <property type="match status" value="1"/>
</dbReference>
<keyword evidence="10" id="KW-1185">Reference proteome</keyword>
<dbReference type="InterPro" id="IPR003593">
    <property type="entry name" value="AAA+_ATPase"/>
</dbReference>
<keyword evidence="3" id="KW-0347">Helicase</keyword>
<dbReference type="Gene3D" id="1.10.8.60">
    <property type="match status" value="2"/>
</dbReference>
<keyword evidence="2" id="KW-0378">Hydrolase</keyword>
<dbReference type="InterPro" id="IPR002915">
    <property type="entry name" value="DeoC/FbaB/LacD_aldolase"/>
</dbReference>
<dbReference type="SUPFAM" id="SSF81923">
    <property type="entry name" value="Double Clp-N motif"/>
    <property type="match status" value="1"/>
</dbReference>
<evidence type="ECO:0000259" key="7">
    <source>
        <dbReference type="PROSITE" id="PS51192"/>
    </source>
</evidence>
<dbReference type="PRINTS" id="PR00300">
    <property type="entry name" value="CLPPROTEASEA"/>
</dbReference>
<dbReference type="Proteomes" id="UP000078200">
    <property type="component" value="Unassembled WGS sequence"/>
</dbReference>
<dbReference type="InterPro" id="IPR014001">
    <property type="entry name" value="Helicase_ATP-bd"/>
</dbReference>
<dbReference type="GO" id="GO:0003676">
    <property type="term" value="F:nucleic acid binding"/>
    <property type="evidence" value="ECO:0007669"/>
    <property type="project" value="InterPro"/>
</dbReference>
<name>A0A1A9VJP0_GLOAU</name>